<dbReference type="Proteomes" id="UP001165960">
    <property type="component" value="Unassembled WGS sequence"/>
</dbReference>
<evidence type="ECO:0000313" key="2">
    <source>
        <dbReference type="Proteomes" id="UP001165960"/>
    </source>
</evidence>
<name>A0ACC2UH77_9FUNG</name>
<evidence type="ECO:0000313" key="1">
    <source>
        <dbReference type="EMBL" id="KAJ9086159.1"/>
    </source>
</evidence>
<proteinExistence type="predicted"/>
<organism evidence="1 2">
    <name type="scientific">Entomophthora muscae</name>
    <dbReference type="NCBI Taxonomy" id="34485"/>
    <lineage>
        <taxon>Eukaryota</taxon>
        <taxon>Fungi</taxon>
        <taxon>Fungi incertae sedis</taxon>
        <taxon>Zoopagomycota</taxon>
        <taxon>Entomophthoromycotina</taxon>
        <taxon>Entomophthoromycetes</taxon>
        <taxon>Entomophthorales</taxon>
        <taxon>Entomophthoraceae</taxon>
        <taxon>Entomophthora</taxon>
    </lineage>
</organism>
<reference evidence="1" key="1">
    <citation type="submission" date="2022-04" db="EMBL/GenBank/DDBJ databases">
        <title>Genome of the entomopathogenic fungus Entomophthora muscae.</title>
        <authorList>
            <person name="Elya C."/>
            <person name="Lovett B.R."/>
            <person name="Lee E."/>
            <person name="Macias A.M."/>
            <person name="Hajek A.E."/>
            <person name="De Bivort B.L."/>
            <person name="Kasson M.T."/>
            <person name="De Fine Licht H.H."/>
            <person name="Stajich J.E."/>
        </authorList>
    </citation>
    <scope>NUCLEOTIDE SEQUENCE</scope>
    <source>
        <strain evidence="1">Berkeley</strain>
    </source>
</reference>
<accession>A0ACC2UH77</accession>
<keyword evidence="2" id="KW-1185">Reference proteome</keyword>
<protein>
    <submittedName>
        <fullName evidence="1">Uncharacterized protein</fullName>
    </submittedName>
</protein>
<sequence length="122" mass="13695">MTQDTLWGLVTRNPTSSVLTDKKINKVSVKVLMAKMPDTLEKTIENALNVQKTVVEGLQSKAYNFSVLSIWVEDPEMYEHLKPAQHARMENTEFLVQLLVPRIDKPAEAAGKENTGEGNIKN</sequence>
<gene>
    <name evidence="1" type="ORF">DSO57_1006977</name>
</gene>
<comment type="caution">
    <text evidence="1">The sequence shown here is derived from an EMBL/GenBank/DDBJ whole genome shotgun (WGS) entry which is preliminary data.</text>
</comment>
<dbReference type="EMBL" id="QTSX02000730">
    <property type="protein sequence ID" value="KAJ9086159.1"/>
    <property type="molecule type" value="Genomic_DNA"/>
</dbReference>